<dbReference type="InterPro" id="IPR014284">
    <property type="entry name" value="RNA_pol_sigma-70_dom"/>
</dbReference>
<reference evidence="6 7" key="1">
    <citation type="submission" date="2018-02" db="EMBL/GenBank/DDBJ databases">
        <title>Comparative genomes isolates from brazilian mangrove.</title>
        <authorList>
            <person name="Araujo J.E."/>
            <person name="Taketani R.G."/>
            <person name="Silva M.C.P."/>
            <person name="Loureco M.V."/>
            <person name="Andreote F.D."/>
        </authorList>
    </citation>
    <scope>NUCLEOTIDE SEQUENCE [LARGE SCALE GENOMIC DNA]</scope>
    <source>
        <strain evidence="6 7">Nap-Phe MGV</strain>
    </source>
</reference>
<evidence type="ECO:0000313" key="7">
    <source>
        <dbReference type="Proteomes" id="UP000237819"/>
    </source>
</evidence>
<dbReference type="NCBIfam" id="TIGR02937">
    <property type="entry name" value="sigma70-ECF"/>
    <property type="match status" value="1"/>
</dbReference>
<feature type="domain" description="RNA polymerase sigma-70 region 2" evidence="5">
    <location>
        <begin position="18"/>
        <end position="85"/>
    </location>
</feature>
<evidence type="ECO:0000259" key="5">
    <source>
        <dbReference type="Pfam" id="PF04542"/>
    </source>
</evidence>
<dbReference type="SUPFAM" id="SSF88946">
    <property type="entry name" value="Sigma2 domain of RNA polymerase sigma factors"/>
    <property type="match status" value="1"/>
</dbReference>
<gene>
    <name evidence="6" type="ORF">C5Y93_24085</name>
</gene>
<dbReference type="GO" id="GO:0006352">
    <property type="term" value="P:DNA-templated transcription initiation"/>
    <property type="evidence" value="ECO:0007669"/>
    <property type="project" value="InterPro"/>
</dbReference>
<dbReference type="InterPro" id="IPR014331">
    <property type="entry name" value="RNA_pol_sigma70_ECF_RHOBA"/>
</dbReference>
<dbReference type="SUPFAM" id="SSF88659">
    <property type="entry name" value="Sigma3 and sigma4 domains of RNA polymerase sigma factors"/>
    <property type="match status" value="1"/>
</dbReference>
<dbReference type="InterPro" id="IPR039425">
    <property type="entry name" value="RNA_pol_sigma-70-like"/>
</dbReference>
<keyword evidence="4" id="KW-0804">Transcription</keyword>
<dbReference type="PANTHER" id="PTHR43133:SF51">
    <property type="entry name" value="RNA POLYMERASE SIGMA FACTOR"/>
    <property type="match status" value="1"/>
</dbReference>
<dbReference type="Proteomes" id="UP000237819">
    <property type="component" value="Unassembled WGS sequence"/>
</dbReference>
<dbReference type="Gene3D" id="1.10.10.10">
    <property type="entry name" value="Winged helix-like DNA-binding domain superfamily/Winged helix DNA-binding domain"/>
    <property type="match status" value="1"/>
</dbReference>
<dbReference type="RefSeq" id="WP_105338000.1">
    <property type="nucleotide sequence ID" value="NZ_PUHZ01000023.1"/>
</dbReference>
<dbReference type="InterPro" id="IPR013324">
    <property type="entry name" value="RNA_pol_sigma_r3/r4-like"/>
</dbReference>
<sequence>MSRQFADPTPDPTPFVELIVKNERALTRYIRSLLPRIDDAEEVWQATAIELWEKFDQYDPTRDFLPWAQRFAYFEVLKFRRDAARDRMVFSDEALQAIADTHSASQSKLEARSRALQGCLKKLTAADLQLLRSRYESETTIGSIAEKLQTTAKALYRRLDRIRERLAQCVHHHAALVEE</sequence>
<keyword evidence="3" id="KW-0731">Sigma factor</keyword>
<organism evidence="6 7">
    <name type="scientific">Blastopirellula marina</name>
    <dbReference type="NCBI Taxonomy" id="124"/>
    <lineage>
        <taxon>Bacteria</taxon>
        <taxon>Pseudomonadati</taxon>
        <taxon>Planctomycetota</taxon>
        <taxon>Planctomycetia</taxon>
        <taxon>Pirellulales</taxon>
        <taxon>Pirellulaceae</taxon>
        <taxon>Blastopirellula</taxon>
    </lineage>
</organism>
<comment type="caution">
    <text evidence="6">The sequence shown here is derived from an EMBL/GenBank/DDBJ whole genome shotgun (WGS) entry which is preliminary data.</text>
</comment>
<evidence type="ECO:0000256" key="1">
    <source>
        <dbReference type="ARBA" id="ARBA00010641"/>
    </source>
</evidence>
<accession>A0A2S8GGW9</accession>
<dbReference type="AlphaFoldDB" id="A0A2S8GGW9"/>
<dbReference type="Pfam" id="PF04542">
    <property type="entry name" value="Sigma70_r2"/>
    <property type="match status" value="1"/>
</dbReference>
<protein>
    <recommendedName>
        <fullName evidence="5">RNA polymerase sigma-70 region 2 domain-containing protein</fullName>
    </recommendedName>
</protein>
<evidence type="ECO:0000256" key="2">
    <source>
        <dbReference type="ARBA" id="ARBA00023015"/>
    </source>
</evidence>
<name>A0A2S8GGW9_9BACT</name>
<dbReference type="InterPro" id="IPR036388">
    <property type="entry name" value="WH-like_DNA-bd_sf"/>
</dbReference>
<evidence type="ECO:0000313" key="6">
    <source>
        <dbReference type="EMBL" id="PQO43715.1"/>
    </source>
</evidence>
<proteinExistence type="inferred from homology"/>
<dbReference type="GO" id="GO:0016987">
    <property type="term" value="F:sigma factor activity"/>
    <property type="evidence" value="ECO:0007669"/>
    <property type="project" value="UniProtKB-KW"/>
</dbReference>
<comment type="similarity">
    <text evidence="1">Belongs to the sigma-70 factor family. ECF subfamily.</text>
</comment>
<dbReference type="NCBIfam" id="TIGR02989">
    <property type="entry name" value="Sig-70_gvs1"/>
    <property type="match status" value="1"/>
</dbReference>
<dbReference type="EMBL" id="PUHZ01000023">
    <property type="protein sequence ID" value="PQO43715.1"/>
    <property type="molecule type" value="Genomic_DNA"/>
</dbReference>
<dbReference type="Gene3D" id="1.10.1740.10">
    <property type="match status" value="1"/>
</dbReference>
<dbReference type="OrthoDB" id="6383365at2"/>
<dbReference type="InterPro" id="IPR013325">
    <property type="entry name" value="RNA_pol_sigma_r2"/>
</dbReference>
<dbReference type="PANTHER" id="PTHR43133">
    <property type="entry name" value="RNA POLYMERASE ECF-TYPE SIGMA FACTO"/>
    <property type="match status" value="1"/>
</dbReference>
<evidence type="ECO:0000256" key="3">
    <source>
        <dbReference type="ARBA" id="ARBA00023082"/>
    </source>
</evidence>
<keyword evidence="2" id="KW-0805">Transcription regulation</keyword>
<evidence type="ECO:0000256" key="4">
    <source>
        <dbReference type="ARBA" id="ARBA00023163"/>
    </source>
</evidence>
<dbReference type="InterPro" id="IPR007627">
    <property type="entry name" value="RNA_pol_sigma70_r2"/>
</dbReference>